<feature type="compositionally biased region" description="Polar residues" evidence="5">
    <location>
        <begin position="142"/>
        <end position="154"/>
    </location>
</feature>
<dbReference type="RefSeq" id="WP_159991994.1">
    <property type="nucleotide sequence ID" value="NZ_CP047165.1"/>
</dbReference>
<comment type="function">
    <text evidence="4">Part of the outer membrane protein assembly complex, which is involved in assembly and insertion of beta-barrel proteins into the outer membrane.</text>
</comment>
<evidence type="ECO:0000256" key="2">
    <source>
        <dbReference type="ARBA" id="ARBA00023136"/>
    </source>
</evidence>
<dbReference type="InterPro" id="IPR026592">
    <property type="entry name" value="BamE"/>
</dbReference>
<dbReference type="AlphaFoldDB" id="A0A6L9Y5B2"/>
<keyword evidence="4" id="KW-0449">Lipoprotein</keyword>
<organism evidence="8 9">
    <name type="scientific">Pelistega ratti</name>
    <dbReference type="NCBI Taxonomy" id="2652177"/>
    <lineage>
        <taxon>Bacteria</taxon>
        <taxon>Pseudomonadati</taxon>
        <taxon>Pseudomonadota</taxon>
        <taxon>Betaproteobacteria</taxon>
        <taxon>Burkholderiales</taxon>
        <taxon>Alcaligenaceae</taxon>
        <taxon>Pelistega</taxon>
    </lineage>
</organism>
<keyword evidence="9" id="KW-1185">Reference proteome</keyword>
<evidence type="ECO:0000256" key="3">
    <source>
        <dbReference type="ARBA" id="ARBA00023237"/>
    </source>
</evidence>
<accession>A0A6L9Y5B2</accession>
<feature type="chain" id="PRO_5027179023" description="Outer membrane protein assembly factor BamE" evidence="6">
    <location>
        <begin position="23"/>
        <end position="154"/>
    </location>
</feature>
<keyword evidence="3 4" id="KW-0998">Cell outer membrane</keyword>
<dbReference type="PANTHER" id="PTHR37482:SF1">
    <property type="entry name" value="OUTER MEMBRANE PROTEIN ASSEMBLY FACTOR BAME"/>
    <property type="match status" value="1"/>
</dbReference>
<sequence>MNKLYSALRLHKGLLTSLVAVAALTACSSGKWGFPYKAPLQQGNWVTAEQVALLQPGMSSDQVRYALGSPTLIDMFHPNRWEYAYYFKPGYGDPVLRKFTVWFDENGLLRHWEGDPQPNFQPSDFATQQQWKGDKVEEMASDKTSGMTITPLQE</sequence>
<evidence type="ECO:0000256" key="1">
    <source>
        <dbReference type="ARBA" id="ARBA00022729"/>
    </source>
</evidence>
<evidence type="ECO:0000256" key="4">
    <source>
        <dbReference type="HAMAP-Rule" id="MF_00925"/>
    </source>
</evidence>
<feature type="compositionally biased region" description="Basic and acidic residues" evidence="5">
    <location>
        <begin position="132"/>
        <end position="141"/>
    </location>
</feature>
<dbReference type="GO" id="GO:0030674">
    <property type="term" value="F:protein-macromolecule adaptor activity"/>
    <property type="evidence" value="ECO:0007669"/>
    <property type="project" value="TreeGrafter"/>
</dbReference>
<feature type="region of interest" description="Disordered" evidence="5">
    <location>
        <begin position="117"/>
        <end position="154"/>
    </location>
</feature>
<dbReference type="Pfam" id="PF04355">
    <property type="entry name" value="BamE"/>
    <property type="match status" value="1"/>
</dbReference>
<comment type="similarity">
    <text evidence="4">Belongs to the BamE family.</text>
</comment>
<evidence type="ECO:0000313" key="8">
    <source>
        <dbReference type="EMBL" id="NEN75004.1"/>
    </source>
</evidence>
<protein>
    <recommendedName>
        <fullName evidence="4">Outer membrane protein assembly factor BamE</fullName>
    </recommendedName>
</protein>
<evidence type="ECO:0000259" key="7">
    <source>
        <dbReference type="Pfam" id="PF04355"/>
    </source>
</evidence>
<dbReference type="GO" id="GO:0051205">
    <property type="term" value="P:protein insertion into membrane"/>
    <property type="evidence" value="ECO:0007669"/>
    <property type="project" value="UniProtKB-UniRule"/>
</dbReference>
<gene>
    <name evidence="4" type="primary">bamE</name>
    <name evidence="8" type="ORF">F9B74_01490</name>
</gene>
<evidence type="ECO:0000256" key="6">
    <source>
        <dbReference type="SAM" id="SignalP"/>
    </source>
</evidence>
<dbReference type="PROSITE" id="PS51257">
    <property type="entry name" value="PROKAR_LIPOPROTEIN"/>
    <property type="match status" value="1"/>
</dbReference>
<dbReference type="GO" id="GO:1990063">
    <property type="term" value="C:Bam protein complex"/>
    <property type="evidence" value="ECO:0007669"/>
    <property type="project" value="TreeGrafter"/>
</dbReference>
<comment type="subunit">
    <text evidence="4">Part of the Bam complex.</text>
</comment>
<keyword evidence="1 4" id="KW-0732">Signal</keyword>
<evidence type="ECO:0000256" key="5">
    <source>
        <dbReference type="SAM" id="MobiDB-lite"/>
    </source>
</evidence>
<dbReference type="EMBL" id="JAAGYR010000002">
    <property type="protein sequence ID" value="NEN75004.1"/>
    <property type="molecule type" value="Genomic_DNA"/>
</dbReference>
<feature type="compositionally biased region" description="Polar residues" evidence="5">
    <location>
        <begin position="118"/>
        <end position="131"/>
    </location>
</feature>
<dbReference type="Gene3D" id="3.30.1450.10">
    <property type="match status" value="1"/>
</dbReference>
<dbReference type="InterPro" id="IPR037873">
    <property type="entry name" value="BamE-like"/>
</dbReference>
<comment type="caution">
    <text evidence="8">The sequence shown here is derived from an EMBL/GenBank/DDBJ whole genome shotgun (WGS) entry which is preliminary data.</text>
</comment>
<comment type="subcellular location">
    <subcellularLocation>
        <location evidence="4">Cell outer membrane</location>
        <topology evidence="4">Lipid-anchor</topology>
    </subcellularLocation>
</comment>
<feature type="domain" description="Outer membrane protein assembly factor BamE" evidence="7">
    <location>
        <begin position="43"/>
        <end position="112"/>
    </location>
</feature>
<dbReference type="GO" id="GO:0043165">
    <property type="term" value="P:Gram-negative-bacterium-type cell outer membrane assembly"/>
    <property type="evidence" value="ECO:0007669"/>
    <property type="project" value="UniProtKB-UniRule"/>
</dbReference>
<keyword evidence="2 4" id="KW-0472">Membrane</keyword>
<dbReference type="PANTHER" id="PTHR37482">
    <property type="entry name" value="OUTER MEMBRANE PROTEIN ASSEMBLY FACTOR BAME"/>
    <property type="match status" value="1"/>
</dbReference>
<feature type="signal peptide" evidence="6">
    <location>
        <begin position="1"/>
        <end position="22"/>
    </location>
</feature>
<dbReference type="InterPro" id="IPR007450">
    <property type="entry name" value="BamE_dom"/>
</dbReference>
<evidence type="ECO:0000313" key="9">
    <source>
        <dbReference type="Proteomes" id="UP000477651"/>
    </source>
</evidence>
<proteinExistence type="inferred from homology"/>
<dbReference type="HAMAP" id="MF_00925">
    <property type="entry name" value="OM_assembly_BamE"/>
    <property type="match status" value="1"/>
</dbReference>
<keyword evidence="4" id="KW-0564">Palmitate</keyword>
<dbReference type="Proteomes" id="UP000477651">
    <property type="component" value="Unassembled WGS sequence"/>
</dbReference>
<reference evidence="8 9" key="1">
    <citation type="submission" date="2020-02" db="EMBL/GenBank/DDBJ databases">
        <title>Pelistega sp. NLN82 were isolated from wild rodents of the Hainan Island.</title>
        <authorList>
            <person name="Niu N."/>
            <person name="Zhou J."/>
        </authorList>
    </citation>
    <scope>NUCLEOTIDE SEQUENCE [LARGE SCALE GENOMIC DNA]</scope>
    <source>
        <strain evidence="8 9">NLN82</strain>
    </source>
</reference>
<name>A0A6L9Y5B2_9BURK</name>